<keyword evidence="3" id="KW-1185">Reference proteome</keyword>
<dbReference type="Proteomes" id="UP000278627">
    <property type="component" value="Unassembled WGS sequence"/>
</dbReference>
<organism evidence="4">
    <name type="scientific">Brugia pahangi</name>
    <name type="common">Filarial nematode worm</name>
    <dbReference type="NCBI Taxonomy" id="6280"/>
    <lineage>
        <taxon>Eukaryota</taxon>
        <taxon>Metazoa</taxon>
        <taxon>Ecdysozoa</taxon>
        <taxon>Nematoda</taxon>
        <taxon>Chromadorea</taxon>
        <taxon>Rhabditida</taxon>
        <taxon>Spirurina</taxon>
        <taxon>Spiruromorpha</taxon>
        <taxon>Filarioidea</taxon>
        <taxon>Onchocercidae</taxon>
        <taxon>Brugia</taxon>
    </lineage>
</organism>
<proteinExistence type="predicted"/>
<reference evidence="4" key="1">
    <citation type="submission" date="2017-02" db="UniProtKB">
        <authorList>
            <consortium name="WormBaseParasite"/>
        </authorList>
    </citation>
    <scope>IDENTIFICATION</scope>
</reference>
<name>A0A0N4TVT3_BRUPA</name>
<protein>
    <submittedName>
        <fullName evidence="2 4">Uncharacterized protein</fullName>
    </submittedName>
</protein>
<sequence length="106" mass="12201">MMNISHWYGNSIKKCESKDSCDHVESYISKLKKPPMQHHRTTLYNLNVKRQMTPVSSYSSQFNQLKVGVVPKINSIIRDKQQVSDNNDFADNNGNILETNRLSTIT</sequence>
<evidence type="ECO:0000313" key="4">
    <source>
        <dbReference type="WBParaSite" id="BPAG_0001300701-mRNA-1"/>
    </source>
</evidence>
<evidence type="ECO:0000313" key="3">
    <source>
        <dbReference type="Proteomes" id="UP000278627"/>
    </source>
</evidence>
<accession>A0A0N4TVT3</accession>
<gene>
    <name evidence="2" type="ORF">BPAG_LOCUS12935</name>
</gene>
<evidence type="ECO:0000256" key="1">
    <source>
        <dbReference type="SAM" id="MobiDB-lite"/>
    </source>
</evidence>
<dbReference type="WBParaSite" id="BPAG_0001300701-mRNA-1">
    <property type="protein sequence ID" value="BPAG_0001300701-mRNA-1"/>
    <property type="gene ID" value="BPAG_0001300701"/>
</dbReference>
<reference evidence="2 3" key="2">
    <citation type="submission" date="2018-11" db="EMBL/GenBank/DDBJ databases">
        <authorList>
            <consortium name="Pathogen Informatics"/>
        </authorList>
    </citation>
    <scope>NUCLEOTIDE SEQUENCE [LARGE SCALE GENOMIC DNA]</scope>
</reference>
<evidence type="ECO:0000313" key="2">
    <source>
        <dbReference type="EMBL" id="VDN94121.1"/>
    </source>
</evidence>
<feature type="region of interest" description="Disordered" evidence="1">
    <location>
        <begin position="85"/>
        <end position="106"/>
    </location>
</feature>
<dbReference type="EMBL" id="UZAD01013335">
    <property type="protein sequence ID" value="VDN94121.1"/>
    <property type="molecule type" value="Genomic_DNA"/>
</dbReference>
<dbReference type="AlphaFoldDB" id="A0A0N4TVT3"/>